<protein>
    <submittedName>
        <fullName evidence="1">Uncharacterized protein</fullName>
    </submittedName>
</protein>
<dbReference type="Proteomes" id="UP001152795">
    <property type="component" value="Unassembled WGS sequence"/>
</dbReference>
<name>A0A6S7HNJ4_PARCT</name>
<gene>
    <name evidence="1" type="ORF">PACLA_8A039144</name>
</gene>
<accession>A0A6S7HNJ4</accession>
<proteinExistence type="predicted"/>
<keyword evidence="2" id="KW-1185">Reference proteome</keyword>
<evidence type="ECO:0000313" key="2">
    <source>
        <dbReference type="Proteomes" id="UP001152795"/>
    </source>
</evidence>
<dbReference type="AlphaFoldDB" id="A0A6S7HNJ4"/>
<sequence length="194" mass="21230">MGCKALLRTSLRDSTIDGWMDGWMHSVNIPGGAYKGTTDDSIRIIIIATTVGAGVFLGITLIVLLIKYKRLKRASKLSIPVNIPLEVNEISLQPLPVDEEAVYETVPNVDQGFYEDVATNANESEDISAEGQASLHNWTGVLSNADKTSGYETSVENEHQTFAYETSVENEHREFYDDVATNANASEDISSEGQ</sequence>
<evidence type="ECO:0000313" key="1">
    <source>
        <dbReference type="EMBL" id="CAB4005587.1"/>
    </source>
</evidence>
<reference evidence="1" key="1">
    <citation type="submission" date="2020-04" db="EMBL/GenBank/DDBJ databases">
        <authorList>
            <person name="Alioto T."/>
            <person name="Alioto T."/>
            <person name="Gomez Garrido J."/>
        </authorList>
    </citation>
    <scope>NUCLEOTIDE SEQUENCE</scope>
    <source>
        <strain evidence="1">A484AB</strain>
    </source>
</reference>
<comment type="caution">
    <text evidence="1">The sequence shown here is derived from an EMBL/GenBank/DDBJ whole genome shotgun (WGS) entry which is preliminary data.</text>
</comment>
<organism evidence="1 2">
    <name type="scientific">Paramuricea clavata</name>
    <name type="common">Red gorgonian</name>
    <name type="synonym">Violescent sea-whip</name>
    <dbReference type="NCBI Taxonomy" id="317549"/>
    <lineage>
        <taxon>Eukaryota</taxon>
        <taxon>Metazoa</taxon>
        <taxon>Cnidaria</taxon>
        <taxon>Anthozoa</taxon>
        <taxon>Octocorallia</taxon>
        <taxon>Malacalcyonacea</taxon>
        <taxon>Plexauridae</taxon>
        <taxon>Paramuricea</taxon>
    </lineage>
</organism>
<dbReference type="EMBL" id="CACRXK020005242">
    <property type="protein sequence ID" value="CAB4005587.1"/>
    <property type="molecule type" value="Genomic_DNA"/>
</dbReference>